<sequence length="145" mass="16937">MDRYRTEKKRKLSEKIYRLGQQGLSWVEIAHQSGMIYQNARHIYQRECIYREKAFYYPFIEYLSARTEKAIRKSLGEDLLADPEGLSQLENLKKLLCWPGVGRGVLQDLADALNQAGYDSFDPLKTREAILSHPKRFRRLNTPAS</sequence>
<dbReference type="RefSeq" id="WP_181551448.1">
    <property type="nucleotide sequence ID" value="NZ_JACDUS010000005.1"/>
</dbReference>
<proteinExistence type="predicted"/>
<dbReference type="AlphaFoldDB" id="A0A7W0HL19"/>
<dbReference type="Proteomes" id="UP000525298">
    <property type="component" value="Unassembled WGS sequence"/>
</dbReference>
<dbReference type="EMBL" id="JACDUS010000005">
    <property type="protein sequence ID" value="MBA2881795.1"/>
    <property type="molecule type" value="Genomic_DNA"/>
</dbReference>
<name>A0A7W0HL19_9BACT</name>
<protein>
    <submittedName>
        <fullName evidence="1">Uncharacterized protein</fullName>
    </submittedName>
</protein>
<reference evidence="1 2" key="1">
    <citation type="submission" date="2020-07" db="EMBL/GenBank/DDBJ databases">
        <title>Genomic Encyclopedia of Type Strains, Phase IV (KMG-IV): sequencing the most valuable type-strain genomes for metagenomic binning, comparative biology and taxonomic classification.</title>
        <authorList>
            <person name="Goeker M."/>
        </authorList>
    </citation>
    <scope>NUCLEOTIDE SEQUENCE [LARGE SCALE GENOMIC DNA]</scope>
    <source>
        <strain evidence="1 2">DSM 17721</strain>
    </source>
</reference>
<evidence type="ECO:0000313" key="1">
    <source>
        <dbReference type="EMBL" id="MBA2881795.1"/>
    </source>
</evidence>
<organism evidence="1 2">
    <name type="scientific">Desulfosalsimonas propionicica</name>
    <dbReference type="NCBI Taxonomy" id="332175"/>
    <lineage>
        <taxon>Bacteria</taxon>
        <taxon>Pseudomonadati</taxon>
        <taxon>Thermodesulfobacteriota</taxon>
        <taxon>Desulfobacteria</taxon>
        <taxon>Desulfobacterales</taxon>
        <taxon>Desulfosalsimonadaceae</taxon>
        <taxon>Desulfosalsimonas</taxon>
    </lineage>
</organism>
<keyword evidence="2" id="KW-1185">Reference proteome</keyword>
<accession>A0A7W0HL19</accession>
<evidence type="ECO:0000313" key="2">
    <source>
        <dbReference type="Proteomes" id="UP000525298"/>
    </source>
</evidence>
<comment type="caution">
    <text evidence="1">The sequence shown here is derived from an EMBL/GenBank/DDBJ whole genome shotgun (WGS) entry which is preliminary data.</text>
</comment>
<gene>
    <name evidence="1" type="ORF">HNR65_002126</name>
</gene>